<feature type="chain" id="PRO_5027032132" evidence="1">
    <location>
        <begin position="20"/>
        <end position="239"/>
    </location>
</feature>
<sequence length="239" mass="27259">MKNMIIAIAFCVIAWTANAQKVVERTFNAGGKTELKLNAKFGDNIKLESWDKNEVYIKATASLNEGEDDDYFNLDIDESSSIIEIEEDYGNFFEEQKKKYKKKDKDGKTIYEYNTKMDIEYVVYVPRNMRVKLKSISGSTVVEKYTGDLTVDFISGDIEIKQYNGNLNIKTISGDIDVYIDRAYCVAETFSGTIYSDERMSFTADKRRSFGQKVKGTIGSSDKTLKLNSHSGNIYLRKQ</sequence>
<dbReference type="Pfam" id="PF13349">
    <property type="entry name" value="DUF4097"/>
    <property type="match status" value="1"/>
</dbReference>
<protein>
    <submittedName>
        <fullName evidence="3">DUF4097 family beta strand repeat protein</fullName>
    </submittedName>
</protein>
<dbReference type="RefSeq" id="WP_163606659.1">
    <property type="nucleotide sequence ID" value="NZ_JAABOO010000002.1"/>
</dbReference>
<accession>A0A6P0UP43</accession>
<evidence type="ECO:0000256" key="1">
    <source>
        <dbReference type="SAM" id="SignalP"/>
    </source>
</evidence>
<proteinExistence type="predicted"/>
<dbReference type="Proteomes" id="UP000468581">
    <property type="component" value="Unassembled WGS sequence"/>
</dbReference>
<dbReference type="AlphaFoldDB" id="A0A6P0UP43"/>
<feature type="domain" description="DUF4097" evidence="2">
    <location>
        <begin position="130"/>
        <end position="236"/>
    </location>
</feature>
<gene>
    <name evidence="3" type="ORF">GWK08_09185</name>
</gene>
<name>A0A6P0UP43_9FLAO</name>
<evidence type="ECO:0000313" key="3">
    <source>
        <dbReference type="EMBL" id="NER13609.1"/>
    </source>
</evidence>
<dbReference type="EMBL" id="JAABOO010000002">
    <property type="protein sequence ID" value="NER13609.1"/>
    <property type="molecule type" value="Genomic_DNA"/>
</dbReference>
<evidence type="ECO:0000259" key="2">
    <source>
        <dbReference type="Pfam" id="PF13349"/>
    </source>
</evidence>
<reference evidence="3 4" key="1">
    <citation type="submission" date="2020-01" db="EMBL/GenBank/DDBJ databases">
        <title>Leptobacterium flavescens.</title>
        <authorList>
            <person name="Wang G."/>
        </authorList>
    </citation>
    <scope>NUCLEOTIDE SEQUENCE [LARGE SCALE GENOMIC DNA]</scope>
    <source>
        <strain evidence="3 4">KCTC 22160</strain>
    </source>
</reference>
<organism evidence="3 4">
    <name type="scientific">Leptobacterium flavescens</name>
    <dbReference type="NCBI Taxonomy" id="472055"/>
    <lineage>
        <taxon>Bacteria</taxon>
        <taxon>Pseudomonadati</taxon>
        <taxon>Bacteroidota</taxon>
        <taxon>Flavobacteriia</taxon>
        <taxon>Flavobacteriales</taxon>
        <taxon>Flavobacteriaceae</taxon>
        <taxon>Leptobacterium</taxon>
    </lineage>
</organism>
<keyword evidence="1" id="KW-0732">Signal</keyword>
<keyword evidence="4" id="KW-1185">Reference proteome</keyword>
<dbReference type="InterPro" id="IPR025164">
    <property type="entry name" value="Toastrack_DUF4097"/>
</dbReference>
<feature type="signal peptide" evidence="1">
    <location>
        <begin position="1"/>
        <end position="19"/>
    </location>
</feature>
<comment type="caution">
    <text evidence="3">The sequence shown here is derived from an EMBL/GenBank/DDBJ whole genome shotgun (WGS) entry which is preliminary data.</text>
</comment>
<evidence type="ECO:0000313" key="4">
    <source>
        <dbReference type="Proteomes" id="UP000468581"/>
    </source>
</evidence>